<proteinExistence type="predicted"/>
<dbReference type="Proteomes" id="UP000029986">
    <property type="component" value="Chromosome"/>
</dbReference>
<sequence>MIELAIKTELEALTGLPVYPLLLPADVVEGITYQCVSDPPLETGLVRTSVVRARFQIRIIILNDYTRLKTLDRLIWGKWQAIRHGFIADFPVQYVERGSLRETPTPQTSNQQLYDLLREYFITYVEVSP</sequence>
<dbReference type="AlphaFoldDB" id="A0A097R4F9"/>
<name>A0A097R4F9_HAFAL</name>
<dbReference type="PATRIC" id="fig|1453496.5.peg.3115"/>
<dbReference type="KEGG" id="hav:AT03_15230"/>
<accession>A0A097R4F9</accession>
<dbReference type="HOGENOM" id="CLU_136198_0_0_6"/>
<organism evidence="1 2">
    <name type="scientific">Hafnia alvei FB1</name>
    <dbReference type="NCBI Taxonomy" id="1453496"/>
    <lineage>
        <taxon>Bacteria</taxon>
        <taxon>Pseudomonadati</taxon>
        <taxon>Pseudomonadota</taxon>
        <taxon>Gammaproteobacteria</taxon>
        <taxon>Enterobacterales</taxon>
        <taxon>Hafniaceae</taxon>
        <taxon>Hafnia</taxon>
    </lineage>
</organism>
<evidence type="ECO:0000313" key="2">
    <source>
        <dbReference type="Proteomes" id="UP000029986"/>
    </source>
</evidence>
<dbReference type="eggNOG" id="ENOG5032VNN">
    <property type="taxonomic scope" value="Bacteria"/>
</dbReference>
<dbReference type="RefSeq" id="WP_025797699.1">
    <property type="nucleotide sequence ID" value="NZ_CP009706.1"/>
</dbReference>
<dbReference type="OrthoDB" id="6444351at2"/>
<protein>
    <submittedName>
        <fullName evidence="1">Uncharacterized protein</fullName>
    </submittedName>
</protein>
<reference evidence="1 2" key="1">
    <citation type="journal article" date="2014" name="Gut Pathog.">
        <title>Gene clusters of Hafnia alvei strain FB1 important in survival and pathogenesis: a draft genome perspective.</title>
        <authorList>
            <person name="Tan J.Y."/>
            <person name="Yin W.F."/>
            <person name="Chan K.G."/>
        </authorList>
    </citation>
    <scope>NUCLEOTIDE SEQUENCE [LARGE SCALE GENOMIC DNA]</scope>
    <source>
        <strain evidence="1 2">FB1</strain>
    </source>
</reference>
<dbReference type="EMBL" id="CP009706">
    <property type="protein sequence ID" value="AIU73609.1"/>
    <property type="molecule type" value="Genomic_DNA"/>
</dbReference>
<evidence type="ECO:0000313" key="1">
    <source>
        <dbReference type="EMBL" id="AIU73609.1"/>
    </source>
</evidence>
<gene>
    <name evidence="1" type="ORF">AT03_15230</name>
</gene>
<keyword evidence="2" id="KW-1185">Reference proteome</keyword>